<dbReference type="EMBL" id="CBTB010000269">
    <property type="protein sequence ID" value="CDH34867.1"/>
    <property type="molecule type" value="Genomic_DNA"/>
</dbReference>
<dbReference type="InterPro" id="IPR049002">
    <property type="entry name" value="Stv"/>
</dbReference>
<reference evidence="2" key="1">
    <citation type="submission" date="2013-07" db="EMBL/GenBank/DDBJ databases">
        <title>Sub-species coevolution in mutualistic symbiosis.</title>
        <authorList>
            <person name="Murfin K."/>
            <person name="Klassen J."/>
            <person name="Lee M."/>
            <person name="Forst S."/>
            <person name="Stock P."/>
            <person name="Goodrich-Blair H."/>
        </authorList>
    </citation>
    <scope>NUCLEOTIDE SEQUENCE [LARGE SCALE GENOMIC DNA]</scope>
    <source>
        <strain evidence="2">Intermedium</strain>
    </source>
</reference>
<accession>A0A077QFN2</accession>
<feature type="domain" description="Putative adhesin Stv" evidence="1">
    <location>
        <begin position="3"/>
        <end position="129"/>
    </location>
</feature>
<dbReference type="HOGENOM" id="CLU_1776755_0_0_6"/>
<dbReference type="AlphaFoldDB" id="A0A077QFN2"/>
<dbReference type="Pfam" id="PF21527">
    <property type="entry name" value="Stv"/>
    <property type="match status" value="1"/>
</dbReference>
<proteinExistence type="predicted"/>
<dbReference type="Proteomes" id="UP000028480">
    <property type="component" value="Unassembled WGS sequence"/>
</dbReference>
<evidence type="ECO:0000313" key="2">
    <source>
        <dbReference type="EMBL" id="CDH34867.1"/>
    </source>
</evidence>
<comment type="caution">
    <text evidence="2">The sequence shown here is derived from an EMBL/GenBank/DDBJ whole genome shotgun (WGS) entry which is preliminary data.</text>
</comment>
<protein>
    <recommendedName>
        <fullName evidence="1">Putative adhesin Stv domain-containing protein</fullName>
    </recommendedName>
</protein>
<organism evidence="2">
    <name type="scientific">Xenorhabdus bovienii str. Intermedium</name>
    <dbReference type="NCBI Taxonomy" id="1379677"/>
    <lineage>
        <taxon>Bacteria</taxon>
        <taxon>Pseudomonadati</taxon>
        <taxon>Pseudomonadota</taxon>
        <taxon>Gammaproteobacteria</taxon>
        <taxon>Enterobacterales</taxon>
        <taxon>Morganellaceae</taxon>
        <taxon>Xenorhabdus</taxon>
    </lineage>
</organism>
<name>A0A077QFN2_XENBV</name>
<evidence type="ECO:0000259" key="1">
    <source>
        <dbReference type="Pfam" id="PF21527"/>
    </source>
</evidence>
<gene>
    <name evidence="2" type="ORF">XBI1_600009</name>
</gene>
<sequence>MEALILTHGGYTPSFANDLCCFGGSGYIRIPTGITLVFNSKPKRVSVGLSSVEKLLQGVLTGTGEIVKSGENIRNYSLTPSDTLSRINPNSRYDTITITNGKAHMSDIFEAIRHFKLPYTRIYSFACRVNRNKELTVGSPTDVRRI</sequence>